<keyword evidence="1" id="KW-1015">Disulfide bond</keyword>
<dbReference type="Pfam" id="PF03443">
    <property type="entry name" value="AA9"/>
    <property type="match status" value="1"/>
</dbReference>
<evidence type="ECO:0000313" key="6">
    <source>
        <dbReference type="Proteomes" id="UP000799291"/>
    </source>
</evidence>
<dbReference type="GO" id="GO:0005576">
    <property type="term" value="C:extracellular region"/>
    <property type="evidence" value="ECO:0007669"/>
    <property type="project" value="UniProtKB-SubCell"/>
</dbReference>
<dbReference type="GO" id="GO:0030248">
    <property type="term" value="F:cellulose binding"/>
    <property type="evidence" value="ECO:0007669"/>
    <property type="project" value="UniProtKB-UniRule"/>
</dbReference>
<organism evidence="5 6">
    <name type="scientific">Lentithecium fluviatile CBS 122367</name>
    <dbReference type="NCBI Taxonomy" id="1168545"/>
    <lineage>
        <taxon>Eukaryota</taxon>
        <taxon>Fungi</taxon>
        <taxon>Dikarya</taxon>
        <taxon>Ascomycota</taxon>
        <taxon>Pezizomycotina</taxon>
        <taxon>Dothideomycetes</taxon>
        <taxon>Pleosporomycetidae</taxon>
        <taxon>Pleosporales</taxon>
        <taxon>Massarineae</taxon>
        <taxon>Lentitheciaceae</taxon>
        <taxon>Lentithecium</taxon>
    </lineage>
</organism>
<dbReference type="Pfam" id="PF22893">
    <property type="entry name" value="ULD_2"/>
    <property type="match status" value="1"/>
</dbReference>
<gene>
    <name evidence="5" type="ORF">K458DRAFT_381851</name>
</gene>
<accession>A0A6G1JNG0</accession>
<proteinExistence type="predicted"/>
<dbReference type="AlphaFoldDB" id="A0A6G1JNG0"/>
<name>A0A6G1JNG0_9PLEO</name>
<keyword evidence="5" id="KW-0560">Oxidoreductase</keyword>
<evidence type="ECO:0000259" key="4">
    <source>
        <dbReference type="Pfam" id="PF22893"/>
    </source>
</evidence>
<sequence length="628" mass="69675">MSSFGFSAGDFVAAIHLIHKIALALDDSKGASSEFQELKEQLTTADNILRQVQALELENEQNSEAAGLRQATAKLHETIERFHENHIKRYDPILPSNGAGSSSLARVKGSYTKVKWAVLKKEELQKFKDNVKTEIDLITLQMVVVHANAMSIRGRKREEQRDNLASQVQGVSKILMKAIVYLSKTLDRGFRDVVQAITSTSSANKQLQMQILAHTQKLVTMIPAQMSFPEPVYFTDAFGRCTPFHLNFVQGTEILISFLRHNCEQAGADVRKIDRGQFVLEDAVTKRVIDLRRGWESCFRPGQRVEMSIVYETVKLSASAGAANITEGNSDNCGLQFQRFEDVTDSNYLLSPDSLTPEGRMDGFPLRRVEVFPPQLFLRLPCPTNDLPVDYIDRKSMRIVGLGNKNEGSREHRRSAMFKRVRVIPALAESERCRLYQYAELSWNDIGLGYAHVDRSGVSWDPELALSNTALPPLAAWSASNLGNIFVSPSRFNSSDIACHYNAAPGALHIDTTTGAELKMQWNDCADAHKDALEWVKIEQLGWLNGTGFVGLGGTWASDVLIANHASWIVKIPEALAGGNYVLRHEIIALHVAEEADGAQAYPQCVNLRVAGGRDGKRLKGGVVAEKE</sequence>
<protein>
    <recommendedName>
        <fullName evidence="1">AA9 family lytic polysaccharide monooxygenase</fullName>
        <ecNumber evidence="1">1.14.99.56</ecNumber>
    </recommendedName>
    <alternativeName>
        <fullName evidence="1">Endo-beta-1,4-glucanase</fullName>
    </alternativeName>
    <alternativeName>
        <fullName evidence="1">Glycosyl hydrolase 61 family protein</fullName>
    </alternativeName>
</protein>
<feature type="domain" description="Ubiquitin-like" evidence="4">
    <location>
        <begin position="230"/>
        <end position="310"/>
    </location>
</feature>
<evidence type="ECO:0000313" key="5">
    <source>
        <dbReference type="EMBL" id="KAF2692026.1"/>
    </source>
</evidence>
<evidence type="ECO:0000256" key="1">
    <source>
        <dbReference type="RuleBase" id="RU368122"/>
    </source>
</evidence>
<evidence type="ECO:0000259" key="3">
    <source>
        <dbReference type="Pfam" id="PF03443"/>
    </source>
</evidence>
<feature type="coiled-coil region" evidence="2">
    <location>
        <begin position="35"/>
        <end position="65"/>
    </location>
</feature>
<keyword evidence="1" id="KW-0964">Secreted</keyword>
<keyword evidence="1" id="KW-0119">Carbohydrate metabolism</keyword>
<reference evidence="5" key="1">
    <citation type="journal article" date="2020" name="Stud. Mycol.">
        <title>101 Dothideomycetes genomes: a test case for predicting lifestyles and emergence of pathogens.</title>
        <authorList>
            <person name="Haridas S."/>
            <person name="Albert R."/>
            <person name="Binder M."/>
            <person name="Bloem J."/>
            <person name="Labutti K."/>
            <person name="Salamov A."/>
            <person name="Andreopoulos B."/>
            <person name="Baker S."/>
            <person name="Barry K."/>
            <person name="Bills G."/>
            <person name="Bluhm B."/>
            <person name="Cannon C."/>
            <person name="Castanera R."/>
            <person name="Culley D."/>
            <person name="Daum C."/>
            <person name="Ezra D."/>
            <person name="Gonzalez J."/>
            <person name="Henrissat B."/>
            <person name="Kuo A."/>
            <person name="Liang C."/>
            <person name="Lipzen A."/>
            <person name="Lutzoni F."/>
            <person name="Magnuson J."/>
            <person name="Mondo S."/>
            <person name="Nolan M."/>
            <person name="Ohm R."/>
            <person name="Pangilinan J."/>
            <person name="Park H.-J."/>
            <person name="Ramirez L."/>
            <person name="Alfaro M."/>
            <person name="Sun H."/>
            <person name="Tritt A."/>
            <person name="Yoshinaga Y."/>
            <person name="Zwiers L.-H."/>
            <person name="Turgeon B."/>
            <person name="Goodwin S."/>
            <person name="Spatafora J."/>
            <person name="Crous P."/>
            <person name="Grigoriev I."/>
        </authorList>
    </citation>
    <scope>NUCLEOTIDE SEQUENCE</scope>
    <source>
        <strain evidence="5">CBS 122367</strain>
    </source>
</reference>
<dbReference type="OrthoDB" id="3045089at2759"/>
<comment type="subcellular location">
    <subcellularLocation>
        <location evidence="1">Secreted</location>
    </subcellularLocation>
</comment>
<dbReference type="GO" id="GO:0004497">
    <property type="term" value="F:monooxygenase activity"/>
    <property type="evidence" value="ECO:0007669"/>
    <property type="project" value="UniProtKB-KW"/>
</dbReference>
<dbReference type="PANTHER" id="PTHR38886">
    <property type="entry name" value="SESA DOMAIN-CONTAINING PROTEIN"/>
    <property type="match status" value="1"/>
</dbReference>
<comment type="function">
    <text evidence="1">Lytic polysaccharide monooxygenase (LMPO) that depolymerizes crystalline and amorphous polysaccharides via the oxidation of scissile alpha- or beta-(1-4)-glycosidic bonds, yielding C1 and/or C4 oxidation products. Catalysis by LPMOs requires the reduction of the active-site copper from Cu(II) to Cu(I) by a reducing agent and H(2)O(2) or O(2) as a cosubstrate.</text>
</comment>
<dbReference type="Proteomes" id="UP000799291">
    <property type="component" value="Unassembled WGS sequence"/>
</dbReference>
<comment type="domain">
    <text evidence="1">Has a modular structure: an endo-beta-1,4-glucanase catalytic module at the N-terminus, a linker rich in serines and threonines, and a C-terminal carbohydrate-binding module (CBM).</text>
</comment>
<dbReference type="EC" id="1.14.99.56" evidence="1"/>
<dbReference type="PANTHER" id="PTHR38886:SF1">
    <property type="entry name" value="NACHT-NTPASE AND P-LOOP NTPASES N-TERMINAL DOMAIN-CONTAINING PROTEIN"/>
    <property type="match status" value="1"/>
</dbReference>
<keyword evidence="1" id="KW-0136">Cellulose degradation</keyword>
<dbReference type="EMBL" id="MU005569">
    <property type="protein sequence ID" value="KAF2692026.1"/>
    <property type="molecule type" value="Genomic_DNA"/>
</dbReference>
<keyword evidence="6" id="KW-1185">Reference proteome</keyword>
<comment type="catalytic activity">
    <reaction evidence="1">
        <text>[(1-&gt;4)-beta-D-glucosyl]n+m + reduced acceptor + O2 = 4-dehydro-beta-D-glucosyl-[(1-&gt;4)-beta-D-glucosyl]n-1 + [(1-&gt;4)-beta-D-glucosyl]m + acceptor + H2O.</text>
        <dbReference type="EC" id="1.14.99.56"/>
    </reaction>
</comment>
<keyword evidence="1" id="KW-0624">Polysaccharide degradation</keyword>
<dbReference type="Gene3D" id="2.70.50.70">
    <property type="match status" value="1"/>
</dbReference>
<dbReference type="GO" id="GO:0030245">
    <property type="term" value="P:cellulose catabolic process"/>
    <property type="evidence" value="ECO:0007669"/>
    <property type="project" value="UniProtKB-UniRule"/>
</dbReference>
<dbReference type="InterPro" id="IPR005103">
    <property type="entry name" value="AA9_LPMO"/>
</dbReference>
<evidence type="ECO:0000256" key="2">
    <source>
        <dbReference type="SAM" id="Coils"/>
    </source>
</evidence>
<dbReference type="GO" id="GO:0008810">
    <property type="term" value="F:cellulase activity"/>
    <property type="evidence" value="ECO:0007669"/>
    <property type="project" value="UniProtKB-UniRule"/>
</dbReference>
<keyword evidence="5" id="KW-0503">Monooxygenase</keyword>
<keyword evidence="2" id="KW-0175">Coiled coil</keyword>
<dbReference type="InterPro" id="IPR054464">
    <property type="entry name" value="ULD_fung"/>
</dbReference>
<feature type="domain" description="Auxiliary Activity family 9 catalytic" evidence="3">
    <location>
        <begin position="524"/>
        <end position="615"/>
    </location>
</feature>